<protein>
    <submittedName>
        <fullName evidence="1">Uncharacterized protein</fullName>
    </submittedName>
</protein>
<dbReference type="AlphaFoldDB" id="A0A0E9X7I8"/>
<sequence>MYTTVTVIPDMYFGKACLTVTTLSSDPQSTTTHLVGLAGTCTRLLLILLLCSQAAKSASDNQDHQCKLKHYWTTKFNA</sequence>
<dbReference type="EMBL" id="GBXM01010909">
    <property type="protein sequence ID" value="JAH97668.1"/>
    <property type="molecule type" value="Transcribed_RNA"/>
</dbReference>
<organism evidence="1">
    <name type="scientific">Anguilla anguilla</name>
    <name type="common">European freshwater eel</name>
    <name type="synonym">Muraena anguilla</name>
    <dbReference type="NCBI Taxonomy" id="7936"/>
    <lineage>
        <taxon>Eukaryota</taxon>
        <taxon>Metazoa</taxon>
        <taxon>Chordata</taxon>
        <taxon>Craniata</taxon>
        <taxon>Vertebrata</taxon>
        <taxon>Euteleostomi</taxon>
        <taxon>Actinopterygii</taxon>
        <taxon>Neopterygii</taxon>
        <taxon>Teleostei</taxon>
        <taxon>Anguilliformes</taxon>
        <taxon>Anguillidae</taxon>
        <taxon>Anguilla</taxon>
    </lineage>
</organism>
<reference evidence="1" key="2">
    <citation type="journal article" date="2015" name="Fish Shellfish Immunol.">
        <title>Early steps in the European eel (Anguilla anguilla)-Vibrio vulnificus interaction in the gills: Role of the RtxA13 toxin.</title>
        <authorList>
            <person name="Callol A."/>
            <person name="Pajuelo D."/>
            <person name="Ebbesson L."/>
            <person name="Teles M."/>
            <person name="MacKenzie S."/>
            <person name="Amaro C."/>
        </authorList>
    </citation>
    <scope>NUCLEOTIDE SEQUENCE</scope>
</reference>
<accession>A0A0E9X7I8</accession>
<name>A0A0E9X7I8_ANGAN</name>
<reference evidence="1" key="1">
    <citation type="submission" date="2014-11" db="EMBL/GenBank/DDBJ databases">
        <authorList>
            <person name="Amaro Gonzalez C."/>
        </authorList>
    </citation>
    <scope>NUCLEOTIDE SEQUENCE</scope>
</reference>
<evidence type="ECO:0000313" key="1">
    <source>
        <dbReference type="EMBL" id="JAH97668.1"/>
    </source>
</evidence>
<proteinExistence type="predicted"/>